<dbReference type="AlphaFoldDB" id="A0A2N5Y3H1"/>
<feature type="domain" description="BON" evidence="2">
    <location>
        <begin position="45"/>
        <end position="114"/>
    </location>
</feature>
<feature type="domain" description="BON" evidence="2">
    <location>
        <begin position="123"/>
        <end position="190"/>
    </location>
</feature>
<proteinExistence type="predicted"/>
<gene>
    <name evidence="3" type="ORF">CWI75_05670</name>
</gene>
<protein>
    <submittedName>
        <fullName evidence="3">Phospholipid-binding protein</fullName>
    </submittedName>
</protein>
<sequence length="191" mass="20689">MKILTTLTLVISTMLASGCGSMLATVDKGPIQDDPAKRTMAQRLEDQSIEVKAIVNINAADTRFDNAHLVAVSYNGFVLLAGQVPSPELKTLAADEVRKISGVRRIYNELEIGPAIGTLARTQDTWITSKIKAWLLANVDTPGIRTKVITENGVVYLMGLVTEEEAQRVADIAADITGVKRVVQLFELLPS</sequence>
<comment type="caution">
    <text evidence="3">The sequence shown here is derived from an EMBL/GenBank/DDBJ whole genome shotgun (WGS) entry which is preliminary data.</text>
</comment>
<dbReference type="PANTHER" id="PTHR34606:SF4">
    <property type="entry name" value="OUTER MEMBRANE LIPOPROTEIN DOLP"/>
    <property type="match status" value="1"/>
</dbReference>
<dbReference type="Gene3D" id="3.40.1520.20">
    <property type="match status" value="1"/>
</dbReference>
<keyword evidence="4" id="KW-1185">Reference proteome</keyword>
<evidence type="ECO:0000256" key="1">
    <source>
        <dbReference type="SAM" id="SignalP"/>
    </source>
</evidence>
<organism evidence="3 4">
    <name type="scientific">Kineobactrum sediminis</name>
    <dbReference type="NCBI Taxonomy" id="1905677"/>
    <lineage>
        <taxon>Bacteria</taxon>
        <taxon>Pseudomonadati</taxon>
        <taxon>Pseudomonadota</taxon>
        <taxon>Gammaproteobacteria</taxon>
        <taxon>Cellvibrionales</taxon>
        <taxon>Halieaceae</taxon>
        <taxon>Kineobactrum</taxon>
    </lineage>
</organism>
<name>A0A2N5Y3H1_9GAMM</name>
<dbReference type="OrthoDB" id="9783990at2"/>
<dbReference type="Proteomes" id="UP000234845">
    <property type="component" value="Unassembled WGS sequence"/>
</dbReference>
<accession>A0A2N5Y3H1</accession>
<dbReference type="EMBL" id="PKLZ01000003">
    <property type="protein sequence ID" value="PLW82927.1"/>
    <property type="molecule type" value="Genomic_DNA"/>
</dbReference>
<evidence type="ECO:0000259" key="2">
    <source>
        <dbReference type="PROSITE" id="PS50914"/>
    </source>
</evidence>
<dbReference type="Pfam" id="PF04972">
    <property type="entry name" value="BON"/>
    <property type="match status" value="2"/>
</dbReference>
<dbReference type="PROSITE" id="PS50914">
    <property type="entry name" value="BON"/>
    <property type="match status" value="2"/>
</dbReference>
<keyword evidence="1" id="KW-0732">Signal</keyword>
<evidence type="ECO:0000313" key="3">
    <source>
        <dbReference type="EMBL" id="PLW82927.1"/>
    </source>
</evidence>
<feature type="chain" id="PRO_5014685291" evidence="1">
    <location>
        <begin position="25"/>
        <end position="191"/>
    </location>
</feature>
<reference evidence="4" key="1">
    <citation type="submission" date="2017-11" db="EMBL/GenBank/DDBJ databases">
        <title>The draft genome sequence of Chromatocurvus sp. F02.</title>
        <authorList>
            <person name="Du Z.-J."/>
            <person name="Chang Y.-Q."/>
        </authorList>
    </citation>
    <scope>NUCLEOTIDE SEQUENCE [LARGE SCALE GENOMIC DNA]</scope>
    <source>
        <strain evidence="4">F02</strain>
    </source>
</reference>
<evidence type="ECO:0000313" key="4">
    <source>
        <dbReference type="Proteomes" id="UP000234845"/>
    </source>
</evidence>
<feature type="signal peptide" evidence="1">
    <location>
        <begin position="1"/>
        <end position="24"/>
    </location>
</feature>
<dbReference type="PROSITE" id="PS51257">
    <property type="entry name" value="PROKAR_LIPOPROTEIN"/>
    <property type="match status" value="1"/>
</dbReference>
<dbReference type="RefSeq" id="WP_101520527.1">
    <property type="nucleotide sequence ID" value="NZ_PKLZ01000003.1"/>
</dbReference>
<dbReference type="InterPro" id="IPR007055">
    <property type="entry name" value="BON_dom"/>
</dbReference>
<dbReference type="PANTHER" id="PTHR34606">
    <property type="entry name" value="BON DOMAIN-CONTAINING PROTEIN"/>
    <property type="match status" value="1"/>
</dbReference>
<dbReference type="InterPro" id="IPR051686">
    <property type="entry name" value="Lipoprotein_DolP"/>
</dbReference>